<name>A0A941F431_9BACT</name>
<reference evidence="1" key="2">
    <citation type="submission" date="2021-04" db="EMBL/GenBank/DDBJ databases">
        <authorList>
            <person name="Zhang T."/>
            <person name="Zhang Y."/>
            <person name="Lu D."/>
            <person name="Zuo D."/>
            <person name="Du Z."/>
        </authorList>
    </citation>
    <scope>NUCLEOTIDE SEQUENCE</scope>
    <source>
        <strain evidence="1">JR1</strain>
    </source>
</reference>
<evidence type="ECO:0000313" key="1">
    <source>
        <dbReference type="EMBL" id="MBR8536027.1"/>
    </source>
</evidence>
<comment type="caution">
    <text evidence="1">The sequence shown here is derived from an EMBL/GenBank/DDBJ whole genome shotgun (WGS) entry which is preliminary data.</text>
</comment>
<dbReference type="AlphaFoldDB" id="A0A941F431"/>
<gene>
    <name evidence="1" type="ORF">KDU71_10695</name>
</gene>
<evidence type="ECO:0000313" key="2">
    <source>
        <dbReference type="Proteomes" id="UP000679220"/>
    </source>
</evidence>
<sequence length="196" mass="22907">MKEYYIKGLILVIFLFSNSLTFGQESTEISIIKKYIAKVTDYSEEFKEINLDGSINSKHRKFLLFGPKNVKGGFAESYLVNDTNIISVFIGTRKFLNSRKTISTNYVEELYFLNQQLCYYKATKTYEDYLGINYYKADDCKALLIHEIEAYLKENKTLKLTHTGFSSDAEATELINEIRNSHNHEKTFNRIKYFIN</sequence>
<organism evidence="1 2">
    <name type="scientific">Carboxylicivirga sediminis</name>
    <dbReference type="NCBI Taxonomy" id="2006564"/>
    <lineage>
        <taxon>Bacteria</taxon>
        <taxon>Pseudomonadati</taxon>
        <taxon>Bacteroidota</taxon>
        <taxon>Bacteroidia</taxon>
        <taxon>Marinilabiliales</taxon>
        <taxon>Marinilabiliaceae</taxon>
        <taxon>Carboxylicivirga</taxon>
    </lineage>
</organism>
<protein>
    <submittedName>
        <fullName evidence="1">Uncharacterized protein</fullName>
    </submittedName>
</protein>
<accession>A0A941F431</accession>
<keyword evidence="2" id="KW-1185">Reference proteome</keyword>
<proteinExistence type="predicted"/>
<reference evidence="1" key="1">
    <citation type="journal article" date="2018" name="Int. J. Syst. Evol. Microbiol.">
        <title>Carboxylicivirga sediminis sp. nov., isolated from coastal sediment.</title>
        <authorList>
            <person name="Wang F.Q."/>
            <person name="Ren L.H."/>
            <person name="Zou R.J."/>
            <person name="Sun Y.Z."/>
            <person name="Liu X.J."/>
            <person name="Jiang F."/>
            <person name="Liu L.J."/>
        </authorList>
    </citation>
    <scope>NUCLEOTIDE SEQUENCE</scope>
    <source>
        <strain evidence="1">JR1</strain>
    </source>
</reference>
<dbReference type="EMBL" id="JAGTAR010000014">
    <property type="protein sequence ID" value="MBR8536027.1"/>
    <property type="molecule type" value="Genomic_DNA"/>
</dbReference>
<dbReference type="RefSeq" id="WP_212190657.1">
    <property type="nucleotide sequence ID" value="NZ_JAGTAR010000014.1"/>
</dbReference>
<dbReference type="Proteomes" id="UP000679220">
    <property type="component" value="Unassembled WGS sequence"/>
</dbReference>